<protein>
    <recommendedName>
        <fullName evidence="3">Cupin</fullName>
    </recommendedName>
</protein>
<dbReference type="SUPFAM" id="SSF51182">
    <property type="entry name" value="RmlC-like cupins"/>
    <property type="match status" value="1"/>
</dbReference>
<reference evidence="1 2" key="1">
    <citation type="submission" date="2020-03" db="EMBL/GenBank/DDBJ databases">
        <title>Whole genome shotgun sequence of Phytohabitans flavus NBRC 107702.</title>
        <authorList>
            <person name="Komaki H."/>
            <person name="Tamura T."/>
        </authorList>
    </citation>
    <scope>NUCLEOTIDE SEQUENCE [LARGE SCALE GENOMIC DNA]</scope>
    <source>
        <strain evidence="1 2">NBRC 107702</strain>
    </source>
</reference>
<organism evidence="1 2">
    <name type="scientific">Phytohabitans flavus</name>
    <dbReference type="NCBI Taxonomy" id="1076124"/>
    <lineage>
        <taxon>Bacteria</taxon>
        <taxon>Bacillati</taxon>
        <taxon>Actinomycetota</taxon>
        <taxon>Actinomycetes</taxon>
        <taxon>Micromonosporales</taxon>
        <taxon>Micromonosporaceae</taxon>
    </lineage>
</organism>
<dbReference type="Gene3D" id="2.60.120.10">
    <property type="entry name" value="Jelly Rolls"/>
    <property type="match status" value="1"/>
</dbReference>
<name>A0A6F8XU97_9ACTN</name>
<sequence length="102" mass="11320">MTEQQPELGPVGYRIILENDLVRVWQVMLGPGETQALHHHEHPYLVIAVEGAINLVETVDGQLRDAPEPTGSVVFRPAGDTHTLTNVGETRYVARIVELKTQ</sequence>
<keyword evidence="2" id="KW-1185">Reference proteome</keyword>
<evidence type="ECO:0000313" key="2">
    <source>
        <dbReference type="Proteomes" id="UP000502508"/>
    </source>
</evidence>
<accession>A0A6F8XU97</accession>
<dbReference type="InterPro" id="IPR014710">
    <property type="entry name" value="RmlC-like_jellyroll"/>
</dbReference>
<gene>
    <name evidence="1" type="ORF">Pflav_038000</name>
</gene>
<proteinExistence type="predicted"/>
<evidence type="ECO:0008006" key="3">
    <source>
        <dbReference type="Google" id="ProtNLM"/>
    </source>
</evidence>
<dbReference type="AlphaFoldDB" id="A0A6F8XU97"/>
<evidence type="ECO:0000313" key="1">
    <source>
        <dbReference type="EMBL" id="BCB77390.1"/>
    </source>
</evidence>
<dbReference type="Proteomes" id="UP000502508">
    <property type="component" value="Chromosome"/>
</dbReference>
<dbReference type="InterPro" id="IPR011051">
    <property type="entry name" value="RmlC_Cupin_sf"/>
</dbReference>
<dbReference type="EMBL" id="AP022870">
    <property type="protein sequence ID" value="BCB77390.1"/>
    <property type="molecule type" value="Genomic_DNA"/>
</dbReference>
<dbReference type="RefSeq" id="WP_173037186.1">
    <property type="nucleotide sequence ID" value="NZ_AP022870.1"/>
</dbReference>
<reference evidence="1 2" key="2">
    <citation type="submission" date="2020-03" db="EMBL/GenBank/DDBJ databases">
        <authorList>
            <person name="Ichikawa N."/>
            <person name="Kimura A."/>
            <person name="Kitahashi Y."/>
            <person name="Uohara A."/>
        </authorList>
    </citation>
    <scope>NUCLEOTIDE SEQUENCE [LARGE SCALE GENOMIC DNA]</scope>
    <source>
        <strain evidence="1 2">NBRC 107702</strain>
    </source>
</reference>
<dbReference type="KEGG" id="pfla:Pflav_038000"/>